<name>A0ABQ3UJJ7_9CHLR</name>
<sequence>MQQAHVVNYGVDTLVLNAYHTDIAGKPIKRELDATLQARLNEWKKEAQEAHEGIPTSLVFNEATLHMQPNGAGQGQWPWMLKSKDITLYISGGQWNGIASVRLSSEYLWAHRMLLTAIVSVQELLDRLFQGEMYLQVSLVDLCVDVAGWDDIDQLDRYENFITRARKRTSYTEIEEGNSTVLQDFSYGKHHTGFAFGKDKKGRSSLSCRIYDKTREILLSGKDWVRDLWRAHGWLEADGGKVWRVEISFKREALHELLQEEMELWGIEDAYTLPELLPLMWAYAVGQVNGGPDGLPDGWLRCAVSNGDKNRSRWPTHPVWKVIQGAFAQSCEVPEQFGKIIRKRHEERSIEKGIEAVMGYLTSLAAWAGGDLAEDGVDLSVVLHWLAVSGSDYLERVDRDFSAEVQRKRVKLGLQVASR</sequence>
<evidence type="ECO:0000313" key="1">
    <source>
        <dbReference type="EMBL" id="GHO52904.1"/>
    </source>
</evidence>
<accession>A0ABQ3UJJ7</accession>
<organism evidence="1 2">
    <name type="scientific">Ktedonobacter robiniae</name>
    <dbReference type="NCBI Taxonomy" id="2778365"/>
    <lineage>
        <taxon>Bacteria</taxon>
        <taxon>Bacillati</taxon>
        <taxon>Chloroflexota</taxon>
        <taxon>Ktedonobacteria</taxon>
        <taxon>Ktedonobacterales</taxon>
        <taxon>Ktedonobacteraceae</taxon>
        <taxon>Ktedonobacter</taxon>
    </lineage>
</organism>
<dbReference type="EMBL" id="BNJG01000001">
    <property type="protein sequence ID" value="GHO52904.1"/>
    <property type="molecule type" value="Genomic_DNA"/>
</dbReference>
<comment type="caution">
    <text evidence="1">The sequence shown here is derived from an EMBL/GenBank/DDBJ whole genome shotgun (WGS) entry which is preliminary data.</text>
</comment>
<protein>
    <recommendedName>
        <fullName evidence="3">Replication initiation factor</fullName>
    </recommendedName>
</protein>
<gene>
    <name evidence="1" type="ORF">KSB_13790</name>
</gene>
<dbReference type="RefSeq" id="WP_201369765.1">
    <property type="nucleotide sequence ID" value="NZ_BNJG01000001.1"/>
</dbReference>
<keyword evidence="2" id="KW-1185">Reference proteome</keyword>
<evidence type="ECO:0000313" key="2">
    <source>
        <dbReference type="Proteomes" id="UP000654345"/>
    </source>
</evidence>
<evidence type="ECO:0008006" key="3">
    <source>
        <dbReference type="Google" id="ProtNLM"/>
    </source>
</evidence>
<dbReference type="Proteomes" id="UP000654345">
    <property type="component" value="Unassembled WGS sequence"/>
</dbReference>
<proteinExistence type="predicted"/>
<reference evidence="1 2" key="1">
    <citation type="journal article" date="2021" name="Int. J. Syst. Evol. Microbiol.">
        <title>Reticulibacter mediterranei gen. nov., sp. nov., within the new family Reticulibacteraceae fam. nov., and Ktedonospora formicarum gen. nov., sp. nov., Ktedonobacter robiniae sp. nov., Dictyobacter formicarum sp. nov. and Dictyobacter arantiisoli sp. nov., belonging to the class Ktedonobacteria.</title>
        <authorList>
            <person name="Yabe S."/>
            <person name="Zheng Y."/>
            <person name="Wang C.M."/>
            <person name="Sakai Y."/>
            <person name="Abe K."/>
            <person name="Yokota A."/>
            <person name="Donadio S."/>
            <person name="Cavaletti L."/>
            <person name="Monciardini P."/>
        </authorList>
    </citation>
    <scope>NUCLEOTIDE SEQUENCE [LARGE SCALE GENOMIC DNA]</scope>
    <source>
        <strain evidence="1 2">SOSP1-30</strain>
    </source>
</reference>